<protein>
    <submittedName>
        <fullName evidence="4">Helicase-related protein</fullName>
    </submittedName>
    <submittedName>
        <fullName evidence="5">Type III restriction endonuclease subunit R</fullName>
    </submittedName>
</protein>
<dbReference type="Gene3D" id="3.40.50.300">
    <property type="entry name" value="P-loop containing nucleotide triphosphate hydrolases"/>
    <property type="match status" value="1"/>
</dbReference>
<proteinExistence type="predicted"/>
<evidence type="ECO:0000313" key="6">
    <source>
        <dbReference type="Proteomes" id="UP000424872"/>
    </source>
</evidence>
<keyword evidence="4" id="KW-0547">Nucleotide-binding</keyword>
<dbReference type="AlphaFoldDB" id="A0AAP9KSM8"/>
<keyword evidence="4" id="KW-0067">ATP-binding</keyword>
<dbReference type="InterPro" id="IPR049730">
    <property type="entry name" value="SNF2/RAD54-like_C"/>
</dbReference>
<dbReference type="GO" id="GO:0016787">
    <property type="term" value="F:hydrolase activity"/>
    <property type="evidence" value="ECO:0007669"/>
    <property type="project" value="UniProtKB-KW"/>
</dbReference>
<dbReference type="SMART" id="SM00487">
    <property type="entry name" value="DEXDc"/>
    <property type="match status" value="1"/>
</dbReference>
<keyword evidence="5" id="KW-0614">Plasmid</keyword>
<dbReference type="RefSeq" id="WP_208727119.1">
    <property type="nucleotide sequence ID" value="NZ_CP024640.1"/>
</dbReference>
<feature type="domain" description="Helicase C-terminal" evidence="3">
    <location>
        <begin position="664"/>
        <end position="750"/>
    </location>
</feature>
<dbReference type="KEGG" id="ppho:CTZ24_26195"/>
<dbReference type="Pfam" id="PF00271">
    <property type="entry name" value="Helicase_C"/>
    <property type="match status" value="1"/>
</dbReference>
<evidence type="ECO:0000313" key="7">
    <source>
        <dbReference type="Proteomes" id="UP001171299"/>
    </source>
</evidence>
<dbReference type="GO" id="GO:0004386">
    <property type="term" value="F:helicase activity"/>
    <property type="evidence" value="ECO:0007669"/>
    <property type="project" value="UniProtKB-KW"/>
</dbReference>
<sequence>MNNSFAGWPVVAQSLRAVVKNDVALNAGQKATLLAIAARIEQHGVILADEVGMGKTRIATTLAQCVMAAGGRVAILIPGGLAANWRAELQVSGITPGAPLLSLRQYKAAWHAEAASRPWFEEPCLMISHAMANWRLGRNSLEWRWGWLPAVVHRWRDKTDCPQLSTPELSQAARLICQAIRRLPAAHPARKRINQLVKEVGNQRRYSEQNYAVGSPQRRQLATSVGLGLGTFELIIVDEAHKSRGSDSSLNRLLEEVIQPAHDARRLAISATPIELDSHQWQQMLSRIEVNATPLLPVIGEYQSAVAEIRHDYADSRVQQRYRQAAAAFEQVLAPYLLRRDKREDELVQKFHQHAGQAYRREQEIVVDTFTLPMNWKQAVCAAEALSFVSRLHENSSAKRVRLTFGNGHGISSLLNHPQEDEDEKEPAVVLDDKRQQRAAWWQQRLSAAMQADAGGSLFNHPAILATVKAVEAVWDSGEKVLVFGRFTQPMSALTKLLNARAMLRTLAAGKEYWPQEKVHADEWLAIQHAWRQLYHGEANKREIDDQLGKQYKKLEQQRRSLRSHLLSLLKQGIAAGNDLSLQAVFTVFEQSVALERQTNDLTNVANALYALTGSAEERRSPSHLAEAFGELVNAARNRDHIEPVDEDEDESQLAEQRWQRVLEILQEEFSRRESGFARLMDGKTSTATRNLLNLAFNRQHSRPGVLVAQSRVAREGLNLHLACRTVIMLHLEWNPGVAEQQIGRVDRLNSLWHKLLDEALAAGKRGAALPTINFSPVIFKGTYDEHHWQVLRQRWDNLRAQLHGNPFPVSALQGDATGREVMQSMLDAAPNFSPLRKVNVYKG</sequence>
<reference evidence="4" key="3">
    <citation type="submission" date="2023-07" db="EMBL/GenBank/DDBJ databases">
        <title>The extreme plant-growth-promoting properties of Pantoea phytobeneficialis PF55 revealed by functional and genomic analysis.</title>
        <authorList>
            <person name="Nascimento F.X."/>
            <person name="Marcio R.J."/>
        </authorList>
    </citation>
    <scope>NUCLEOTIDE SEQUENCE</scope>
    <source>
        <strain evidence="4">PF55</strain>
    </source>
</reference>
<dbReference type="EMBL" id="CP024640">
    <property type="protein sequence ID" value="QGR09957.1"/>
    <property type="molecule type" value="Genomic_DNA"/>
</dbReference>
<dbReference type="SMART" id="SM00490">
    <property type="entry name" value="HELICc"/>
    <property type="match status" value="1"/>
</dbReference>
<accession>A0AAP9KSM8</accession>
<organism evidence="5 6">
    <name type="scientific">Pantoea phytobeneficialis</name>
    <dbReference type="NCBI Taxonomy" id="2052056"/>
    <lineage>
        <taxon>Bacteria</taxon>
        <taxon>Pseudomonadati</taxon>
        <taxon>Pseudomonadota</taxon>
        <taxon>Gammaproteobacteria</taxon>
        <taxon>Enterobacterales</taxon>
        <taxon>Erwiniaceae</taxon>
        <taxon>Pantoea</taxon>
    </lineage>
</organism>
<evidence type="ECO:0000259" key="3">
    <source>
        <dbReference type="SMART" id="SM00490"/>
    </source>
</evidence>
<keyword evidence="1" id="KW-0378">Hydrolase</keyword>
<dbReference type="InterPro" id="IPR027417">
    <property type="entry name" value="P-loop_NTPase"/>
</dbReference>
<reference evidence="6" key="1">
    <citation type="submission" date="2017-11" db="EMBL/GenBank/DDBJ databases">
        <title>Genome sequence of Pantoea sp. MSR2.</title>
        <authorList>
            <person name="Nascimento F.X."/>
        </authorList>
    </citation>
    <scope>NUCLEOTIDE SEQUENCE [LARGE SCALE GENOMIC DNA]</scope>
    <source>
        <strain evidence="6">MSR2</strain>
        <plasmid evidence="6">pmsr2d</plasmid>
    </source>
</reference>
<dbReference type="EMBL" id="JAUOOM010000008">
    <property type="protein sequence ID" value="MDO6406992.1"/>
    <property type="molecule type" value="Genomic_DNA"/>
</dbReference>
<evidence type="ECO:0000256" key="1">
    <source>
        <dbReference type="ARBA" id="ARBA00022801"/>
    </source>
</evidence>
<name>A0AAP9KSM8_9GAMM</name>
<dbReference type="InterPro" id="IPR038718">
    <property type="entry name" value="SNF2-like_sf"/>
</dbReference>
<dbReference type="SUPFAM" id="SSF52540">
    <property type="entry name" value="P-loop containing nucleoside triphosphate hydrolases"/>
    <property type="match status" value="2"/>
</dbReference>
<dbReference type="InterPro" id="IPR001650">
    <property type="entry name" value="Helicase_C-like"/>
</dbReference>
<dbReference type="PANTHER" id="PTHR10799">
    <property type="entry name" value="SNF2/RAD54 HELICASE FAMILY"/>
    <property type="match status" value="1"/>
</dbReference>
<evidence type="ECO:0000259" key="2">
    <source>
        <dbReference type="SMART" id="SM00487"/>
    </source>
</evidence>
<dbReference type="Proteomes" id="UP000424872">
    <property type="component" value="Plasmid pMSR2D"/>
</dbReference>
<geneLocation type="plasmid" evidence="6">
    <name>pmsr2d</name>
</geneLocation>
<dbReference type="GO" id="GO:0004519">
    <property type="term" value="F:endonuclease activity"/>
    <property type="evidence" value="ECO:0007669"/>
    <property type="project" value="UniProtKB-KW"/>
</dbReference>
<dbReference type="InterPro" id="IPR014001">
    <property type="entry name" value="Helicase_ATP-bd"/>
</dbReference>
<keyword evidence="5" id="KW-0540">Nuclease</keyword>
<keyword evidence="7" id="KW-1185">Reference proteome</keyword>
<feature type="domain" description="Helicase ATP-binding" evidence="2">
    <location>
        <begin position="21"/>
        <end position="299"/>
    </location>
</feature>
<geneLocation type="plasmid" evidence="5">
    <name>pMSR2D</name>
</geneLocation>
<dbReference type="Gene3D" id="3.40.50.10810">
    <property type="entry name" value="Tandem AAA-ATPase domain"/>
    <property type="match status" value="2"/>
</dbReference>
<dbReference type="CDD" id="cd18793">
    <property type="entry name" value="SF2_C_SNF"/>
    <property type="match status" value="1"/>
</dbReference>
<evidence type="ECO:0000313" key="4">
    <source>
        <dbReference type="EMBL" id="MDO6406992.1"/>
    </source>
</evidence>
<dbReference type="Proteomes" id="UP001171299">
    <property type="component" value="Unassembled WGS sequence"/>
</dbReference>
<reference evidence="5" key="2">
    <citation type="journal article" date="2020" name="Environ. Microbiol.">
        <title>The extreme plant-growth-promoting properties of Pantoea phytobeneficialis MSR2 revealed by functional and genomic analysis.</title>
        <authorList>
            <person name="Nascimento F.X."/>
            <person name="Hernandez A.G."/>
            <person name="Glick B.R."/>
            <person name="Rossi M.J."/>
        </authorList>
    </citation>
    <scope>NUCLEOTIDE SEQUENCE</scope>
    <source>
        <strain evidence="5">MSR2</strain>
    </source>
</reference>
<keyword evidence="4" id="KW-0347">Helicase</keyword>
<gene>
    <name evidence="5" type="ORF">CTZ24_26195</name>
    <name evidence="4" type="ORF">Q3404_10410</name>
</gene>
<evidence type="ECO:0000313" key="5">
    <source>
        <dbReference type="EMBL" id="QGR09957.1"/>
    </source>
</evidence>
<keyword evidence="5" id="KW-0255">Endonuclease</keyword>